<organism evidence="2 3">
    <name type="scientific">SAR324 cluster bacterium</name>
    <dbReference type="NCBI Taxonomy" id="2024889"/>
    <lineage>
        <taxon>Bacteria</taxon>
        <taxon>Deltaproteobacteria</taxon>
        <taxon>SAR324 cluster</taxon>
    </lineage>
</organism>
<evidence type="ECO:0000256" key="1">
    <source>
        <dbReference type="SAM" id="Coils"/>
    </source>
</evidence>
<keyword evidence="1" id="KW-0175">Coiled coil</keyword>
<dbReference type="AlphaFoldDB" id="A0A2D6YGS5"/>
<comment type="caution">
    <text evidence="2">The sequence shown here is derived from an EMBL/GenBank/DDBJ whole genome shotgun (WGS) entry which is preliminary data.</text>
</comment>
<dbReference type="EMBL" id="NZEX01000027">
    <property type="protein sequence ID" value="MAH62374.1"/>
    <property type="molecule type" value="Genomic_DNA"/>
</dbReference>
<gene>
    <name evidence="2" type="ORF">CMN54_02760</name>
</gene>
<evidence type="ECO:0000313" key="2">
    <source>
        <dbReference type="EMBL" id="MAH62374.1"/>
    </source>
</evidence>
<sequence>MLFLTEIIDSIELMELQILVRKLKDWEDRLEEQRRQLEQEEWNSLQQVPEAKERLLDPEELEEIADQFRQQRTKVLPRFQRAYQRSKQRLEGQLGLLYAGFLKDFQEELQKLPASEFRESLSDDLRRDTF</sequence>
<protein>
    <submittedName>
        <fullName evidence="2">Uncharacterized protein</fullName>
    </submittedName>
</protein>
<evidence type="ECO:0000313" key="3">
    <source>
        <dbReference type="Proteomes" id="UP000226525"/>
    </source>
</evidence>
<name>A0A2D6YGS5_9DELT</name>
<accession>A0A2D6YGS5</accession>
<reference evidence="3" key="1">
    <citation type="submission" date="2017-09" db="EMBL/GenBank/DDBJ databases">
        <title>The Reconstruction of 2,631 Draft Metagenome-Assembled Genomes from the Global Oceans.</title>
        <authorList>
            <person name="Tully B.J."/>
            <person name="Graham E.D."/>
            <person name="Heidelberg J.F."/>
        </authorList>
    </citation>
    <scope>NUCLEOTIDE SEQUENCE [LARGE SCALE GENOMIC DNA]</scope>
</reference>
<dbReference type="Proteomes" id="UP000226525">
    <property type="component" value="Unassembled WGS sequence"/>
</dbReference>
<proteinExistence type="predicted"/>
<feature type="coiled-coil region" evidence="1">
    <location>
        <begin position="16"/>
        <end position="47"/>
    </location>
</feature>